<sequence>MRLLDTETGQFVEKDPRETIYAILSHTWDHIHGEQTYDQLKELQSRYDPERQPKLTRIFRHPQAYQFSSDPQDRPSQLPSLVLRRTLGHLSRFLTPFSRLFRFARFPRSFWDDPRLSPKVRMACAVARAEGYRYIWIDSCCIDKASSSELSEAINCMYAWYAGADVCYAYLADVPSVETPRSKWSPFGRSRWFKRGWTLQELIAPNDLRFLSREWEFIGSKHDLARVLEEITGISEEALRHEMALDEFSVAQRLSWASQRQTGRVEDQAYSLMGIFGINMPTLYGEGEGALRRLQEEIMRRTPDQSLFAWGGVLQNFHVHRELDAARPGPGAHQYTCKEYVEQASLFAAFLDGFEDASGVRHVPHEDVGRRLQLSPLPPIEYTFTPHGIRTQLPVIPLSAYLPPEATRCHDGLPLSHWYLAILGCEHSRHPDHLLGRVCHIPPSQSGIDFLYPGCIAISPDPEPVGAWWPDLLPLSPATMARCLPHIKLKAVFISHSNHAARALEIARSLPHKRLALTLLRKTREALRAQGYVGDLRRPDRHHPMSHVLTLSSEEYTIAIEYRHTLRRDGQRLTMGAHLSVSERLVGSARDVDSLTGEVSWSDRQPWWPSLLDKGITYRLEGKELTIKLGLDLAGPSRYSIRIVIHSDTMTAPPVEIQQEDEGDA</sequence>
<organism evidence="3">
    <name type="scientific">Dichomitus squalens</name>
    <dbReference type="NCBI Taxonomy" id="114155"/>
    <lineage>
        <taxon>Eukaryota</taxon>
        <taxon>Fungi</taxon>
        <taxon>Dikarya</taxon>
        <taxon>Basidiomycota</taxon>
        <taxon>Agaricomycotina</taxon>
        <taxon>Agaricomycetes</taxon>
        <taxon>Polyporales</taxon>
        <taxon>Polyporaceae</taxon>
        <taxon>Dichomitus</taxon>
    </lineage>
</organism>
<name>A0A4V2JZR7_9APHY</name>
<feature type="domain" description="DUF8212" evidence="2">
    <location>
        <begin position="290"/>
        <end position="497"/>
    </location>
</feature>
<dbReference type="PANTHER" id="PTHR10622">
    <property type="entry name" value="HET DOMAIN-CONTAINING PROTEIN"/>
    <property type="match status" value="1"/>
</dbReference>
<gene>
    <name evidence="3" type="ORF">BD311DRAFT_458989</name>
</gene>
<proteinExistence type="predicted"/>
<evidence type="ECO:0000259" key="2">
    <source>
        <dbReference type="Pfam" id="PF26640"/>
    </source>
</evidence>
<dbReference type="OrthoDB" id="1938262at2759"/>
<reference evidence="3" key="1">
    <citation type="submission" date="2019-01" db="EMBL/GenBank/DDBJ databases">
        <title>Draft genome sequences of three monokaryotic isolates of the white-rot basidiomycete fungus Dichomitus squalens.</title>
        <authorList>
            <consortium name="DOE Joint Genome Institute"/>
            <person name="Lopez S.C."/>
            <person name="Andreopoulos B."/>
            <person name="Pangilinan J."/>
            <person name="Lipzen A."/>
            <person name="Riley R."/>
            <person name="Ahrendt S."/>
            <person name="Ng V."/>
            <person name="Barry K."/>
            <person name="Daum C."/>
            <person name="Grigoriev I.V."/>
            <person name="Hilden K.S."/>
            <person name="Makela M.R."/>
            <person name="de Vries R.P."/>
        </authorList>
    </citation>
    <scope>NUCLEOTIDE SEQUENCE [LARGE SCALE GENOMIC DNA]</scope>
    <source>
        <strain evidence="3">OM18370.1</strain>
    </source>
</reference>
<dbReference type="InterPro" id="IPR010730">
    <property type="entry name" value="HET"/>
</dbReference>
<evidence type="ECO:0000313" key="3">
    <source>
        <dbReference type="EMBL" id="TBU26123.1"/>
    </source>
</evidence>
<dbReference type="PANTHER" id="PTHR10622:SF10">
    <property type="entry name" value="HET DOMAIN-CONTAINING PROTEIN"/>
    <property type="match status" value="1"/>
</dbReference>
<evidence type="ECO:0000259" key="1">
    <source>
        <dbReference type="Pfam" id="PF06985"/>
    </source>
</evidence>
<dbReference type="AlphaFoldDB" id="A0A4V2JZR7"/>
<protein>
    <submittedName>
        <fullName evidence="3">Uncharacterized protein</fullName>
    </submittedName>
</protein>
<feature type="domain" description="Heterokaryon incompatibility" evidence="1">
    <location>
        <begin position="116"/>
        <end position="173"/>
    </location>
</feature>
<dbReference type="Pfam" id="PF06985">
    <property type="entry name" value="HET"/>
    <property type="match status" value="1"/>
</dbReference>
<dbReference type="EMBL" id="ML143450">
    <property type="protein sequence ID" value="TBU26123.1"/>
    <property type="molecule type" value="Genomic_DNA"/>
</dbReference>
<accession>A0A4V2JZR7</accession>
<dbReference type="Proteomes" id="UP000292957">
    <property type="component" value="Unassembled WGS sequence"/>
</dbReference>
<dbReference type="Pfam" id="PF26640">
    <property type="entry name" value="DUF8212"/>
    <property type="match status" value="1"/>
</dbReference>
<dbReference type="InterPro" id="IPR058525">
    <property type="entry name" value="DUF8212"/>
</dbReference>